<evidence type="ECO:0000256" key="8">
    <source>
        <dbReference type="ARBA" id="ARBA00023242"/>
    </source>
</evidence>
<evidence type="ECO:0000256" key="10">
    <source>
        <dbReference type="SAM" id="Coils"/>
    </source>
</evidence>
<sequence length="1135" mass="123647">MESRVQSASLLGGIYSGSTLQGHPDGTGAVDWPQRPISASSYRGTLQKGLRHGQGNFELLPGCEYRGTFRQDFRHGYGVQHIAGQFQQSGHFQEGLLQGPAAEEYESHLPSDFGPLPSVCVVSLTASMPARASSHVRHLNGRQVEGKFTASQLNGHGQVRYEDGSEYKGKFLNGKRHGQGEMHWPDGEWYKGGYENDVRHGKGEYGWPDGRLYRGSFHEGKRHGHGLFTAPSGASFDGYFEADRRHGPGALTYANGDVDKGQWDGQKLIRIPFAHAKLRELVVSDQPFGPLTQKSIALLLAAEAGDVARVSDLIADPTVHVDVCETCGINALLLSAASGHEDIVALLLDKGAQINQWVPVQRHECDTERMHSLYSTLLRRGADTNIATHPEPVLLTAVTLADDKIALLLLRHNTNPHVVAASDPQQHTPLLRAVSQLPHLRRQQPQLLRILRGLIEHGSNLDAADSQGNTACHLCCNQYGYEALDLILEAGANPDLYNDASLTPLALALHSGQPRLVTLLLGHGADPNKEVGELNDTLLNLLLCLDDSDIDELTRLILLRQLLEAGADPTRPIPLNELVPEASRGTVIDTLHARYLATNSSQTRRTSTMSSSSTIHAIGSNSMHPRARAFGNLAGSIGGGGGTSDKRDSMSSTVATMFEILLENMRTVMLDPTVPIGIPFCVECGRHAKQRLLAFGNSERLKFCSERCKMRALNGPHRRSLMAALDHSDPLRWKLSDLADETPLVWQSIGMPKLAQRPSVAAAEPAKAKRHNGRESIGMSALANASQVSAAAPKAKWQTTPSKRQYARSVSNPVQGMFSQTGTRLVSPNASLLAAVPRPTSSPSASGRHLVGTRPFSPSGSMRAHRLRSGKEGHSLSSSLKDLRILADAEKLENTRQELEREVLKRQGKAAAHPLVKGIGKITRSLELDWQAAPFATMSFTNYTDVVREHDEVVFFGGRDLMFAATIVDGEMIRNQKGEFKCADVIGLPYGGKVKARHGSGFMYVLRPTPELWSLVLSHRTQIIYAADIAMICYQLDLCAGSRVLETGTGSGSLTHALARAVGPQGRVFSFDFHQQRVEIARDEFARHGLTNVQVAHADATMPDAWGLHEEVDAVFFDLPKPHLALDNAVAAFRV</sequence>
<evidence type="ECO:0000256" key="2">
    <source>
        <dbReference type="ARBA" id="ARBA00012796"/>
    </source>
</evidence>
<dbReference type="InterPro" id="IPR002110">
    <property type="entry name" value="Ankyrin_rpt"/>
</dbReference>
<accession>A9VAA8</accession>
<evidence type="ECO:0000256" key="7">
    <source>
        <dbReference type="ARBA" id="ARBA00022737"/>
    </source>
</evidence>
<feature type="coiled-coil region" evidence="10">
    <location>
        <begin position="882"/>
        <end position="909"/>
    </location>
</feature>
<feature type="region of interest" description="Disordered" evidence="11">
    <location>
        <begin position="835"/>
        <end position="875"/>
    </location>
</feature>
<dbReference type="SUPFAM" id="SSF48403">
    <property type="entry name" value="Ankyrin repeat"/>
    <property type="match status" value="1"/>
</dbReference>
<dbReference type="eggNOG" id="KOG2915">
    <property type="taxonomic scope" value="Eukaryota"/>
</dbReference>
<feature type="region of interest" description="Disordered" evidence="11">
    <location>
        <begin position="599"/>
        <end position="618"/>
    </location>
</feature>
<feature type="compositionally biased region" description="Low complexity" evidence="11">
    <location>
        <begin position="599"/>
        <end position="614"/>
    </location>
</feature>
<evidence type="ECO:0000256" key="6">
    <source>
        <dbReference type="ARBA" id="ARBA00022694"/>
    </source>
</evidence>
<dbReference type="Pfam" id="PF00023">
    <property type="entry name" value="Ank"/>
    <property type="match status" value="1"/>
</dbReference>
<dbReference type="InterPro" id="IPR029063">
    <property type="entry name" value="SAM-dependent_MTases_sf"/>
</dbReference>
<dbReference type="CDD" id="cd02440">
    <property type="entry name" value="AdoMet_MTases"/>
    <property type="match status" value="1"/>
</dbReference>
<proteinExistence type="predicted"/>
<keyword evidence="8" id="KW-0539">Nucleus</keyword>
<dbReference type="SUPFAM" id="SSF53335">
    <property type="entry name" value="S-adenosyl-L-methionine-dependent methyltransferases"/>
    <property type="match status" value="1"/>
</dbReference>
<dbReference type="PANTHER" id="PTHR12133:SF2">
    <property type="entry name" value="TRNA (ADENINE(58)-N(1))-METHYLTRANSFERASE CATALYTIC SUBUNIT TRMT61A"/>
    <property type="match status" value="1"/>
</dbReference>
<feature type="repeat" description="ANK" evidence="9">
    <location>
        <begin position="467"/>
        <end position="499"/>
    </location>
</feature>
<dbReference type="GO" id="GO:0005634">
    <property type="term" value="C:nucleus"/>
    <property type="evidence" value="ECO:0000318"/>
    <property type="project" value="GO_Central"/>
</dbReference>
<dbReference type="OMA" id="ERCKMRA"/>
<keyword evidence="4" id="KW-0808">Transferase</keyword>
<dbReference type="Gene3D" id="2.20.110.10">
    <property type="entry name" value="Histone H3 K4-specific methyltransferase SET7/9 N-terminal domain"/>
    <property type="match status" value="2"/>
</dbReference>
<evidence type="ECO:0000256" key="3">
    <source>
        <dbReference type="ARBA" id="ARBA00022603"/>
    </source>
</evidence>
<feature type="repeat" description="ANK" evidence="9">
    <location>
        <begin position="500"/>
        <end position="532"/>
    </location>
</feature>
<reference evidence="13 14" key="1">
    <citation type="journal article" date="2008" name="Nature">
        <title>The genome of the choanoflagellate Monosiga brevicollis and the origin of metazoans.</title>
        <authorList>
            <consortium name="JGI Sequencing"/>
            <person name="King N."/>
            <person name="Westbrook M.J."/>
            <person name="Young S.L."/>
            <person name="Kuo A."/>
            <person name="Abedin M."/>
            <person name="Chapman J."/>
            <person name="Fairclough S."/>
            <person name="Hellsten U."/>
            <person name="Isogai Y."/>
            <person name="Letunic I."/>
            <person name="Marr M."/>
            <person name="Pincus D."/>
            <person name="Putnam N."/>
            <person name="Rokas A."/>
            <person name="Wright K.J."/>
            <person name="Zuzow R."/>
            <person name="Dirks W."/>
            <person name="Good M."/>
            <person name="Goodstein D."/>
            <person name="Lemons D."/>
            <person name="Li W."/>
            <person name="Lyons J.B."/>
            <person name="Morris A."/>
            <person name="Nichols S."/>
            <person name="Richter D.J."/>
            <person name="Salamov A."/>
            <person name="Bork P."/>
            <person name="Lim W.A."/>
            <person name="Manning G."/>
            <person name="Miller W.T."/>
            <person name="McGinnis W."/>
            <person name="Shapiro H."/>
            <person name="Tjian R."/>
            <person name="Grigoriev I.V."/>
            <person name="Rokhsar D."/>
        </authorList>
    </citation>
    <scope>NUCLEOTIDE SEQUENCE [LARGE SCALE GENOMIC DNA]</scope>
    <source>
        <strain evidence="14">MX1 / ATCC 50154</strain>
    </source>
</reference>
<dbReference type="GO" id="GO:0030488">
    <property type="term" value="P:tRNA methylation"/>
    <property type="evidence" value="ECO:0000318"/>
    <property type="project" value="GO_Central"/>
</dbReference>
<dbReference type="STRING" id="81824.A9VAA8"/>
<feature type="domain" description="tRNA (adenine(58)-N(1))-methyltransferase catalytic subunit TRM61 C-terminal" evidence="12">
    <location>
        <begin position="1001"/>
        <end position="1133"/>
    </location>
</feature>
<dbReference type="Pfam" id="PF12796">
    <property type="entry name" value="Ank_2"/>
    <property type="match status" value="1"/>
</dbReference>
<organism evidence="13 14">
    <name type="scientific">Monosiga brevicollis</name>
    <name type="common">Choanoflagellate</name>
    <dbReference type="NCBI Taxonomy" id="81824"/>
    <lineage>
        <taxon>Eukaryota</taxon>
        <taxon>Choanoflagellata</taxon>
        <taxon>Craspedida</taxon>
        <taxon>Salpingoecidae</taxon>
        <taxon>Monosiga</taxon>
    </lineage>
</organism>
<dbReference type="GO" id="GO:0031515">
    <property type="term" value="C:tRNA (m1A) methyltransferase complex"/>
    <property type="evidence" value="ECO:0000318"/>
    <property type="project" value="GO_Central"/>
</dbReference>
<dbReference type="KEGG" id="mbr:MONBRDRAFT_34220"/>
<feature type="region of interest" description="Disordered" evidence="11">
    <location>
        <begin position="791"/>
        <end position="814"/>
    </location>
</feature>
<comment type="subcellular location">
    <subcellularLocation>
        <location evidence="1">Nucleus</location>
    </subcellularLocation>
</comment>
<evidence type="ECO:0000256" key="1">
    <source>
        <dbReference type="ARBA" id="ARBA00004123"/>
    </source>
</evidence>
<dbReference type="InterPro" id="IPR014816">
    <property type="entry name" value="tRNA_MeTrfase_Gcd14"/>
</dbReference>
<name>A9VAA8_MONBE</name>
<dbReference type="PANTHER" id="PTHR12133">
    <property type="entry name" value="TRNA (ADENINE(58)-N(1))-METHYLTRANSFERASE"/>
    <property type="match status" value="1"/>
</dbReference>
<keyword evidence="7" id="KW-0677">Repeat</keyword>
<keyword evidence="3" id="KW-0489">Methyltransferase</keyword>
<dbReference type="InParanoid" id="A9VAA8"/>
<feature type="compositionally biased region" description="Polar residues" evidence="11">
    <location>
        <begin position="797"/>
        <end position="814"/>
    </location>
</feature>
<evidence type="ECO:0000313" key="14">
    <source>
        <dbReference type="Proteomes" id="UP000001357"/>
    </source>
</evidence>
<gene>
    <name evidence="13" type="ORF">MONBRDRAFT_34220</name>
</gene>
<dbReference type="PROSITE" id="PS50088">
    <property type="entry name" value="ANK_REPEAT"/>
    <property type="match status" value="3"/>
</dbReference>
<dbReference type="EMBL" id="CH991573">
    <property type="protein sequence ID" value="EDQ85454.1"/>
    <property type="molecule type" value="Genomic_DNA"/>
</dbReference>
<dbReference type="InterPro" id="IPR003409">
    <property type="entry name" value="MORN"/>
</dbReference>
<evidence type="ECO:0000256" key="11">
    <source>
        <dbReference type="SAM" id="MobiDB-lite"/>
    </source>
</evidence>
<evidence type="ECO:0000259" key="12">
    <source>
        <dbReference type="Pfam" id="PF08704"/>
    </source>
</evidence>
<dbReference type="Gene3D" id="3.40.50.150">
    <property type="entry name" value="Vaccinia Virus protein VP39"/>
    <property type="match status" value="1"/>
</dbReference>
<dbReference type="Gene3D" id="3.10.330.20">
    <property type="match status" value="1"/>
</dbReference>
<feature type="non-terminal residue" evidence="13">
    <location>
        <position position="1135"/>
    </location>
</feature>
<evidence type="ECO:0000256" key="9">
    <source>
        <dbReference type="PROSITE-ProRule" id="PRU00023"/>
    </source>
</evidence>
<protein>
    <recommendedName>
        <fullName evidence="2">tRNA (adenine(58)-N(1))-methyltransferase</fullName>
        <ecNumber evidence="2">2.1.1.220</ecNumber>
    </recommendedName>
</protein>
<dbReference type="SMART" id="SM00248">
    <property type="entry name" value="ANK"/>
    <property type="match status" value="4"/>
</dbReference>
<keyword evidence="10" id="KW-0175">Coiled coil</keyword>
<dbReference type="SMART" id="SM00698">
    <property type="entry name" value="MORN"/>
    <property type="match status" value="6"/>
</dbReference>
<dbReference type="FunFam" id="2.20.110.10:FF:000069">
    <property type="match status" value="1"/>
</dbReference>
<dbReference type="RefSeq" id="XP_001749645.1">
    <property type="nucleotide sequence ID" value="XM_001749593.1"/>
</dbReference>
<evidence type="ECO:0000256" key="4">
    <source>
        <dbReference type="ARBA" id="ARBA00022679"/>
    </source>
</evidence>
<dbReference type="EC" id="2.1.1.220" evidence="2"/>
<dbReference type="Pfam" id="PF08704">
    <property type="entry name" value="GCD14"/>
    <property type="match status" value="1"/>
</dbReference>
<keyword evidence="5" id="KW-0949">S-adenosyl-L-methionine</keyword>
<dbReference type="eggNOG" id="KOG0231">
    <property type="taxonomic scope" value="Eukaryota"/>
</dbReference>
<dbReference type="SUPFAM" id="SSF82185">
    <property type="entry name" value="Histone H3 K4-specific methyltransferase SET7/9 N-terminal domain"/>
    <property type="match status" value="2"/>
</dbReference>
<dbReference type="InterPro" id="IPR049470">
    <property type="entry name" value="TRM61_C"/>
</dbReference>
<evidence type="ECO:0000256" key="5">
    <source>
        <dbReference type="ARBA" id="ARBA00022691"/>
    </source>
</evidence>
<dbReference type="Gene3D" id="1.25.40.20">
    <property type="entry name" value="Ankyrin repeat-containing domain"/>
    <property type="match status" value="2"/>
</dbReference>
<keyword evidence="6" id="KW-0819">tRNA processing</keyword>
<dbReference type="Proteomes" id="UP000001357">
    <property type="component" value="Unassembled WGS sequence"/>
</dbReference>
<keyword evidence="14" id="KW-1185">Reference proteome</keyword>
<dbReference type="GeneID" id="5894947"/>
<dbReference type="AlphaFoldDB" id="A9VAA8"/>
<dbReference type="PROSITE" id="PS50297">
    <property type="entry name" value="ANK_REP_REGION"/>
    <property type="match status" value="2"/>
</dbReference>
<evidence type="ECO:0000313" key="13">
    <source>
        <dbReference type="EMBL" id="EDQ85454.1"/>
    </source>
</evidence>
<dbReference type="PROSITE" id="PS51620">
    <property type="entry name" value="SAM_TRM61"/>
    <property type="match status" value="1"/>
</dbReference>
<dbReference type="InterPro" id="IPR036770">
    <property type="entry name" value="Ankyrin_rpt-contain_sf"/>
</dbReference>
<dbReference type="Pfam" id="PF02493">
    <property type="entry name" value="MORN"/>
    <property type="match status" value="6"/>
</dbReference>
<keyword evidence="9" id="KW-0040">ANK repeat</keyword>
<feature type="repeat" description="ANK" evidence="9">
    <location>
        <begin position="327"/>
        <end position="355"/>
    </location>
</feature>
<dbReference type="GO" id="GO:0160107">
    <property type="term" value="F:tRNA (adenine(58)-N1)-methyltransferase activity"/>
    <property type="evidence" value="ECO:0007669"/>
    <property type="project" value="UniProtKB-EC"/>
</dbReference>